<organism evidence="1 2">
    <name type="scientific">Alkalicoccus luteus</name>
    <dbReference type="NCBI Taxonomy" id="1237094"/>
    <lineage>
        <taxon>Bacteria</taxon>
        <taxon>Bacillati</taxon>
        <taxon>Bacillota</taxon>
        <taxon>Bacilli</taxon>
        <taxon>Bacillales</taxon>
        <taxon>Bacillaceae</taxon>
        <taxon>Alkalicoccus</taxon>
    </lineage>
</organism>
<dbReference type="Proteomes" id="UP000752012">
    <property type="component" value="Unassembled WGS sequence"/>
</dbReference>
<dbReference type="AlphaFoldDB" id="A0A969PTX3"/>
<gene>
    <name evidence="1" type="ORF">HCN83_15930</name>
</gene>
<protein>
    <submittedName>
        <fullName evidence="1">Uncharacterized protein</fullName>
    </submittedName>
</protein>
<name>A0A969PTX3_9BACI</name>
<dbReference type="EMBL" id="JAATHJ010000037">
    <property type="protein sequence ID" value="NJP39059.1"/>
    <property type="molecule type" value="Genomic_DNA"/>
</dbReference>
<accession>A0A969PTX3</accession>
<evidence type="ECO:0000313" key="2">
    <source>
        <dbReference type="Proteomes" id="UP000752012"/>
    </source>
</evidence>
<proteinExistence type="predicted"/>
<keyword evidence="2" id="KW-1185">Reference proteome</keyword>
<sequence length="71" mass="7926">MELMVALILVALFTWLIFRYQLSGASMLSRGLARKNGWKKASTAVLTCGTCGNEIETKEETAYCENCRAYV</sequence>
<comment type="caution">
    <text evidence="1">The sequence shown here is derived from an EMBL/GenBank/DDBJ whole genome shotgun (WGS) entry which is preliminary data.</text>
</comment>
<evidence type="ECO:0000313" key="1">
    <source>
        <dbReference type="EMBL" id="NJP39059.1"/>
    </source>
</evidence>
<dbReference type="RefSeq" id="WP_168009123.1">
    <property type="nucleotide sequence ID" value="NZ_JAATHJ010000037.1"/>
</dbReference>
<reference evidence="1 2" key="1">
    <citation type="submission" date="2020-03" db="EMBL/GenBank/DDBJ databases">
        <title>Assessment of the enzymatic potential of alkaline-tolerant lipase obtained from Bacillus luteus H11 (technogenic soil) for the bioremediation of saline soils contaminated with petroleum substances.</title>
        <authorList>
            <person name="Kalwasinska A."/>
        </authorList>
    </citation>
    <scope>NUCLEOTIDE SEQUENCE [LARGE SCALE GENOMIC DNA]</scope>
    <source>
        <strain evidence="1 2">H11</strain>
    </source>
</reference>